<evidence type="ECO:0008006" key="3">
    <source>
        <dbReference type="Google" id="ProtNLM"/>
    </source>
</evidence>
<proteinExistence type="predicted"/>
<reference key="1">
    <citation type="journal article" date="2007" name="Nature">
        <title>The medaka draft genome and insights into vertebrate genome evolution.</title>
        <authorList>
            <person name="Kasahara M."/>
            <person name="Naruse K."/>
            <person name="Sasaki S."/>
            <person name="Nakatani Y."/>
            <person name="Qu W."/>
            <person name="Ahsan B."/>
            <person name="Yamada T."/>
            <person name="Nagayasu Y."/>
            <person name="Doi K."/>
            <person name="Kasai Y."/>
            <person name="Jindo T."/>
            <person name="Kobayashi D."/>
            <person name="Shimada A."/>
            <person name="Toyoda A."/>
            <person name="Kuroki Y."/>
            <person name="Fujiyama A."/>
            <person name="Sasaki T."/>
            <person name="Shimizu A."/>
            <person name="Asakawa S."/>
            <person name="Shimizu N."/>
            <person name="Hashimoto S."/>
            <person name="Yang J."/>
            <person name="Lee Y."/>
            <person name="Matsushima K."/>
            <person name="Sugano S."/>
            <person name="Sakaizumi M."/>
            <person name="Narita T."/>
            <person name="Ohishi K."/>
            <person name="Haga S."/>
            <person name="Ohta F."/>
            <person name="Nomoto H."/>
            <person name="Nogata K."/>
            <person name="Morishita T."/>
            <person name="Endo T."/>
            <person name="Shin-I T."/>
            <person name="Takeda H."/>
            <person name="Morishita S."/>
            <person name="Kohara Y."/>
        </authorList>
    </citation>
    <scope>NUCLEOTIDE SEQUENCE [LARGE SCALE GENOMIC DNA]</scope>
    <source>
        <strain>Hd-rR</strain>
    </source>
</reference>
<dbReference type="AlphaFoldDB" id="A0A3P9I7M2"/>
<dbReference type="Proteomes" id="UP000265200">
    <property type="component" value="Chromosome 18"/>
</dbReference>
<protein>
    <recommendedName>
        <fullName evidence="3">DDE Tnp4 domain-containing protein</fullName>
    </recommendedName>
</protein>
<organism evidence="1 2">
    <name type="scientific">Oryzias latipes</name>
    <name type="common">Japanese rice fish</name>
    <name type="synonym">Japanese killifish</name>
    <dbReference type="NCBI Taxonomy" id="8090"/>
    <lineage>
        <taxon>Eukaryota</taxon>
        <taxon>Metazoa</taxon>
        <taxon>Chordata</taxon>
        <taxon>Craniata</taxon>
        <taxon>Vertebrata</taxon>
        <taxon>Euteleostomi</taxon>
        <taxon>Actinopterygii</taxon>
        <taxon>Neopterygii</taxon>
        <taxon>Teleostei</taxon>
        <taxon>Neoteleostei</taxon>
        <taxon>Acanthomorphata</taxon>
        <taxon>Ovalentaria</taxon>
        <taxon>Atherinomorphae</taxon>
        <taxon>Beloniformes</taxon>
        <taxon>Adrianichthyidae</taxon>
        <taxon>Oryziinae</taxon>
        <taxon>Oryzias</taxon>
    </lineage>
</organism>
<dbReference type="PANTHER" id="PTHR22930:SF206">
    <property type="entry name" value="NUCLEASE HARBI1"/>
    <property type="match status" value="1"/>
</dbReference>
<reference evidence="1 2" key="2">
    <citation type="submission" date="2017-04" db="EMBL/GenBank/DDBJ databases">
        <title>CpG methylation of centromeres and impact of large insertions on vertebrate speciation.</title>
        <authorList>
            <person name="Ichikawa K."/>
            <person name="Yoshimura J."/>
            <person name="Morishita S."/>
        </authorList>
    </citation>
    <scope>NUCLEOTIDE SEQUENCE</scope>
    <source>
        <strain evidence="1 2">HSOK</strain>
    </source>
</reference>
<evidence type="ECO:0000313" key="1">
    <source>
        <dbReference type="Ensembl" id="ENSORLP00015015910.1"/>
    </source>
</evidence>
<dbReference type="Ensembl" id="ENSORLT00015023954.1">
    <property type="protein sequence ID" value="ENSORLP00015015910.1"/>
    <property type="gene ID" value="ENSORLG00015016861.1"/>
</dbReference>
<reference evidence="1" key="3">
    <citation type="submission" date="2025-08" db="UniProtKB">
        <authorList>
            <consortium name="Ensembl"/>
        </authorList>
    </citation>
    <scope>IDENTIFICATION</scope>
    <source>
        <strain evidence="1">HSOK</strain>
    </source>
</reference>
<dbReference type="PANTHER" id="PTHR22930">
    <property type="match status" value="1"/>
</dbReference>
<dbReference type="InterPro" id="IPR045249">
    <property type="entry name" value="HARBI1-like"/>
</dbReference>
<evidence type="ECO:0000313" key="2">
    <source>
        <dbReference type="Proteomes" id="UP000265200"/>
    </source>
</evidence>
<sequence length="356" mass="40006">MASAAPRFSFSLLYTLKKRKLRKVLCLRRARVLAMAFSGAVLATSVERKVWVWSHSQEWWDTYVSGFIDTEFISYFRMTRSTFNYVCEGLRITLSREETCLRQPITVQKRLGVGLYWLATGMCYRTIANLFGIAKSTVFSIVHEFWEALRRVLMPQYIKLRKGDDLQEVIAGNLIAVRSLQCGGAIDGSHNPIIAPEDNTISTAKDGTQFSGNENAIYQFTKYNKQAANVKSVLCLGTEEMMGVQVPIMLLGDPAYPLRNCDTGTLTAEQRNFNERHSRARMTEVCLAKGLYVDVSLVPTIIGACCTHHNVGEMHGENHEESVIRIILNPTTILPEQTREPSAENNGGIYCKGNET</sequence>
<reference evidence="1" key="4">
    <citation type="submission" date="2025-09" db="UniProtKB">
        <authorList>
            <consortium name="Ensembl"/>
        </authorList>
    </citation>
    <scope>IDENTIFICATION</scope>
    <source>
        <strain evidence="1">HSOK</strain>
    </source>
</reference>
<accession>A0A3P9I7M2</accession>
<name>A0A3P9I7M2_ORYLA</name>